<dbReference type="Proteomes" id="UP000252132">
    <property type="component" value="Unassembled WGS sequence"/>
</dbReference>
<evidence type="ECO:0000313" key="3">
    <source>
        <dbReference type="Proteomes" id="UP000252132"/>
    </source>
</evidence>
<proteinExistence type="predicted"/>
<dbReference type="EMBL" id="QOQF01000024">
    <property type="protein sequence ID" value="RCL76098.1"/>
    <property type="molecule type" value="Genomic_DNA"/>
</dbReference>
<evidence type="ECO:0000256" key="1">
    <source>
        <dbReference type="SAM" id="SignalP"/>
    </source>
</evidence>
<feature type="signal peptide" evidence="1">
    <location>
        <begin position="1"/>
        <end position="31"/>
    </location>
</feature>
<organism evidence="2 3">
    <name type="scientific">PS1 clade bacterium</name>
    <dbReference type="NCBI Taxonomy" id="2175152"/>
    <lineage>
        <taxon>Bacteria</taxon>
        <taxon>Pseudomonadati</taxon>
        <taxon>Pseudomonadota</taxon>
        <taxon>Alphaproteobacteria</taxon>
        <taxon>PS1 clade</taxon>
    </lineage>
</organism>
<gene>
    <name evidence="2" type="ORF">DBW69_05535</name>
</gene>
<sequence>MMKTIRKIKKWSTKLVLTGFLSGTLLTHVNASDIVVSQQIKIFAKLDYLIIQDEHLTSTPWSGNFTTINGKAFKVTEFYKNHRPEMNIKTGIALVNGKNLKISIPVHFDNGFKSYLYDANRYLGTGLSLYYRKSKDVFLTFEAHDILQINNKVKERPCYDAFRREFHCGTGSPWVDVKNHLTQSDIPKNIKLKIFYFF</sequence>
<name>A0A368DW55_9PROT</name>
<keyword evidence="1" id="KW-0732">Signal</keyword>
<protein>
    <submittedName>
        <fullName evidence="2">Uncharacterized protein</fullName>
    </submittedName>
</protein>
<reference evidence="2 3" key="1">
    <citation type="journal article" date="2018" name="Microbiome">
        <title>Fine metagenomic profile of the Mediterranean stratified and mixed water columns revealed by assembly and recruitment.</title>
        <authorList>
            <person name="Haro-Moreno J.M."/>
            <person name="Lopez-Perez M."/>
            <person name="De La Torre J.R."/>
            <person name="Picazo A."/>
            <person name="Camacho A."/>
            <person name="Rodriguez-Valera F."/>
        </authorList>
    </citation>
    <scope>NUCLEOTIDE SEQUENCE [LARGE SCALE GENOMIC DNA]</scope>
    <source>
        <strain evidence="2">MED-G55</strain>
    </source>
</reference>
<comment type="caution">
    <text evidence="2">The sequence shown here is derived from an EMBL/GenBank/DDBJ whole genome shotgun (WGS) entry which is preliminary data.</text>
</comment>
<feature type="chain" id="PRO_5016570192" evidence="1">
    <location>
        <begin position="32"/>
        <end position="198"/>
    </location>
</feature>
<accession>A0A368DW55</accession>
<evidence type="ECO:0000313" key="2">
    <source>
        <dbReference type="EMBL" id="RCL76098.1"/>
    </source>
</evidence>
<dbReference type="AlphaFoldDB" id="A0A368DW55"/>